<keyword evidence="2" id="KW-0349">Heme</keyword>
<evidence type="ECO:0000256" key="1">
    <source>
        <dbReference type="ARBA" id="ARBA00004370"/>
    </source>
</evidence>
<comment type="subcellular location">
    <subcellularLocation>
        <location evidence="1">Membrane</location>
    </subcellularLocation>
</comment>
<dbReference type="Pfam" id="PF01127">
    <property type="entry name" value="Sdh_cyt"/>
    <property type="match status" value="1"/>
</dbReference>
<keyword evidence="4" id="KW-0479">Metal-binding</keyword>
<evidence type="ECO:0000256" key="5">
    <source>
        <dbReference type="ARBA" id="ARBA00022989"/>
    </source>
</evidence>
<evidence type="ECO:0000256" key="7">
    <source>
        <dbReference type="ARBA" id="ARBA00023136"/>
    </source>
</evidence>
<evidence type="ECO:0000256" key="4">
    <source>
        <dbReference type="ARBA" id="ARBA00022723"/>
    </source>
</evidence>
<dbReference type="CDD" id="cd03499">
    <property type="entry name" value="SQR_TypeC_SdhC"/>
    <property type="match status" value="1"/>
</dbReference>
<name>A0AAD9IJ89_PROWI</name>
<organism evidence="8 9">
    <name type="scientific">Prototheca wickerhamii</name>
    <dbReference type="NCBI Taxonomy" id="3111"/>
    <lineage>
        <taxon>Eukaryota</taxon>
        <taxon>Viridiplantae</taxon>
        <taxon>Chlorophyta</taxon>
        <taxon>core chlorophytes</taxon>
        <taxon>Trebouxiophyceae</taxon>
        <taxon>Chlorellales</taxon>
        <taxon>Chlorellaceae</taxon>
        <taxon>Prototheca</taxon>
    </lineage>
</organism>
<dbReference type="InterPro" id="IPR014314">
    <property type="entry name" value="Succ_DH_cytb556"/>
</dbReference>
<evidence type="ECO:0000256" key="3">
    <source>
        <dbReference type="ARBA" id="ARBA00022692"/>
    </source>
</evidence>
<sequence>MARVVAFRSLQGLWQAQIRQQSTGLASVSLQQIREYAKVPEYWGRDSPYHGGTEFLGTPKNHLELAAKRPLSPDVFEINSISPHYKFPPGALSSITNRVTGVMLSAYAGAAGALALTGHLPLVLDFVASSPLLLYPAKAAVAFPLVYHYLGGLRHLYWDEARHGRQVDDISPLKVPKVTTSSNTILGLSAVASALLTLVSF</sequence>
<gene>
    <name evidence="8" type="ORF">QBZ16_003123</name>
</gene>
<evidence type="ECO:0000313" key="9">
    <source>
        <dbReference type="Proteomes" id="UP001255856"/>
    </source>
</evidence>
<dbReference type="PANTHER" id="PTHR10978">
    <property type="entry name" value="SUCCINATE DEHYDROGENASE CYTOCHROME B560 SUBUNIT"/>
    <property type="match status" value="1"/>
</dbReference>
<dbReference type="GO" id="GO:0016020">
    <property type="term" value="C:membrane"/>
    <property type="evidence" value="ECO:0007669"/>
    <property type="project" value="UniProtKB-SubCell"/>
</dbReference>
<proteinExistence type="predicted"/>
<evidence type="ECO:0000313" key="8">
    <source>
        <dbReference type="EMBL" id="KAK2079431.1"/>
    </source>
</evidence>
<keyword evidence="6" id="KW-0408">Iron</keyword>
<dbReference type="SUPFAM" id="SSF81343">
    <property type="entry name" value="Fumarate reductase respiratory complex transmembrane subunits"/>
    <property type="match status" value="1"/>
</dbReference>
<dbReference type="GO" id="GO:0009055">
    <property type="term" value="F:electron transfer activity"/>
    <property type="evidence" value="ECO:0007669"/>
    <property type="project" value="InterPro"/>
</dbReference>
<dbReference type="GO" id="GO:0006099">
    <property type="term" value="P:tricarboxylic acid cycle"/>
    <property type="evidence" value="ECO:0007669"/>
    <property type="project" value="InterPro"/>
</dbReference>
<keyword evidence="7" id="KW-0472">Membrane</keyword>
<dbReference type="EMBL" id="JASFZW010000003">
    <property type="protein sequence ID" value="KAK2079431.1"/>
    <property type="molecule type" value="Genomic_DNA"/>
</dbReference>
<evidence type="ECO:0000256" key="2">
    <source>
        <dbReference type="ARBA" id="ARBA00022617"/>
    </source>
</evidence>
<keyword evidence="9" id="KW-1185">Reference proteome</keyword>
<reference evidence="8" key="1">
    <citation type="submission" date="2021-01" db="EMBL/GenBank/DDBJ databases">
        <authorList>
            <person name="Eckstrom K.M.E."/>
        </authorList>
    </citation>
    <scope>NUCLEOTIDE SEQUENCE</scope>
    <source>
        <strain evidence="8">UVCC 0001</strain>
    </source>
</reference>
<dbReference type="Gene3D" id="1.20.1300.10">
    <property type="entry name" value="Fumarate reductase/succinate dehydrogenase, transmembrane subunit"/>
    <property type="match status" value="1"/>
</dbReference>
<keyword evidence="3" id="KW-0812">Transmembrane</keyword>
<dbReference type="InterPro" id="IPR034804">
    <property type="entry name" value="SQR/QFR_C/D"/>
</dbReference>
<protein>
    <submittedName>
        <fullName evidence="8">Uncharacterized protein</fullName>
    </submittedName>
</protein>
<keyword evidence="5" id="KW-1133">Transmembrane helix</keyword>
<comment type="caution">
    <text evidence="8">The sequence shown here is derived from an EMBL/GenBank/DDBJ whole genome shotgun (WGS) entry which is preliminary data.</text>
</comment>
<dbReference type="InterPro" id="IPR000701">
    <property type="entry name" value="SuccDH_FuR_B_TM-su"/>
</dbReference>
<dbReference type="GO" id="GO:0005739">
    <property type="term" value="C:mitochondrion"/>
    <property type="evidence" value="ECO:0007669"/>
    <property type="project" value="GOC"/>
</dbReference>
<dbReference type="Proteomes" id="UP001255856">
    <property type="component" value="Unassembled WGS sequence"/>
</dbReference>
<evidence type="ECO:0000256" key="6">
    <source>
        <dbReference type="ARBA" id="ARBA00023004"/>
    </source>
</evidence>
<dbReference type="GO" id="GO:0006121">
    <property type="term" value="P:mitochondrial electron transport, succinate to ubiquinone"/>
    <property type="evidence" value="ECO:0007669"/>
    <property type="project" value="TreeGrafter"/>
</dbReference>
<accession>A0AAD9IJ89</accession>
<dbReference type="GO" id="GO:0046872">
    <property type="term" value="F:metal ion binding"/>
    <property type="evidence" value="ECO:0007669"/>
    <property type="project" value="UniProtKB-KW"/>
</dbReference>
<dbReference type="PANTHER" id="PTHR10978:SF5">
    <property type="entry name" value="SUCCINATE DEHYDROGENASE CYTOCHROME B560 SUBUNIT, MITOCHONDRIAL"/>
    <property type="match status" value="1"/>
</dbReference>
<dbReference type="AlphaFoldDB" id="A0AAD9IJ89"/>